<organism evidence="2 3">
    <name type="scientific">Hymenobacter fodinae</name>
    <dbReference type="NCBI Taxonomy" id="2510796"/>
    <lineage>
        <taxon>Bacteria</taxon>
        <taxon>Pseudomonadati</taxon>
        <taxon>Bacteroidota</taxon>
        <taxon>Cytophagia</taxon>
        <taxon>Cytophagales</taxon>
        <taxon>Hymenobacteraceae</taxon>
        <taxon>Hymenobacter</taxon>
    </lineage>
</organism>
<dbReference type="AlphaFoldDB" id="A0A4Z0NZ01"/>
<comment type="caution">
    <text evidence="2">The sequence shown here is derived from an EMBL/GenBank/DDBJ whole genome shotgun (WGS) entry which is preliminary data.</text>
</comment>
<evidence type="ECO:0000313" key="2">
    <source>
        <dbReference type="EMBL" id="TGE03772.1"/>
    </source>
</evidence>
<protein>
    <submittedName>
        <fullName evidence="2">Uncharacterized protein</fullName>
    </submittedName>
</protein>
<proteinExistence type="predicted"/>
<keyword evidence="3" id="KW-1185">Reference proteome</keyword>
<feature type="signal peptide" evidence="1">
    <location>
        <begin position="1"/>
        <end position="17"/>
    </location>
</feature>
<feature type="chain" id="PRO_5021355368" evidence="1">
    <location>
        <begin position="18"/>
        <end position="74"/>
    </location>
</feature>
<keyword evidence="1" id="KW-0732">Signal</keyword>
<gene>
    <name evidence="2" type="ORF">EU556_24485</name>
</gene>
<dbReference type="EMBL" id="SRLA01000007">
    <property type="protein sequence ID" value="TGE03772.1"/>
    <property type="molecule type" value="Genomic_DNA"/>
</dbReference>
<reference evidence="2 3" key="1">
    <citation type="submission" date="2019-04" db="EMBL/GenBank/DDBJ databases">
        <authorList>
            <person name="Feng G."/>
            <person name="Zhang J."/>
            <person name="Zhu H."/>
        </authorList>
    </citation>
    <scope>NUCLEOTIDE SEQUENCE [LARGE SCALE GENOMIC DNA]</scope>
    <source>
        <strain evidence="2 3">92R-1</strain>
    </source>
</reference>
<evidence type="ECO:0000313" key="3">
    <source>
        <dbReference type="Proteomes" id="UP000298337"/>
    </source>
</evidence>
<accession>A0A4Z0NZ01</accession>
<name>A0A4Z0NZ01_9BACT</name>
<evidence type="ECO:0000256" key="1">
    <source>
        <dbReference type="SAM" id="SignalP"/>
    </source>
</evidence>
<dbReference type="RefSeq" id="WP_135436872.1">
    <property type="nucleotide sequence ID" value="NZ_SRLA01000007.1"/>
</dbReference>
<sequence>MAHLLPAGARAALPALAGLPVALPPPVSALAAAGREDELAHWLEKHGCPDGYGLAGGVLDAGLGVAALAPWAYQ</sequence>
<dbReference type="Proteomes" id="UP000298337">
    <property type="component" value="Unassembled WGS sequence"/>
</dbReference>